<dbReference type="KEGG" id="more:E1B28_004984"/>
<accession>A0A9P7UZX6</accession>
<dbReference type="OrthoDB" id="2947740at2759"/>
<protein>
    <submittedName>
        <fullName evidence="2">Uncharacterized protein</fullName>
    </submittedName>
</protein>
<name>A0A9P7UZX6_9AGAR</name>
<keyword evidence="3" id="KW-1185">Reference proteome</keyword>
<feature type="region of interest" description="Disordered" evidence="1">
    <location>
        <begin position="522"/>
        <end position="546"/>
    </location>
</feature>
<dbReference type="AlphaFoldDB" id="A0A9P7UZX6"/>
<sequence length="546" mass="63081">MSFFQGTNGVSIGQGTFNAVTGNQRQKKKRTVYDEFPDIQRGFVRRLEDLDHKDRLLGWNSRLRKYEAKIHDDSSSNNIYNHYTISKREKKNRRIYDEFPDIQRGLVRRLKDLDHKDCLLRWNSRLRKCEVRVKGTISTVKIHGDSSSFTVMPYKGQDAQKVWKKEFQQFSETTNTTKIQLFGINRSRIPLLIFHGELVPLAHLWDRLGRSYAYELAYNMECKESEMWIDPAQGTLIRGAERPDFDLLDRFRFPPIGTLPSTVELLDENVCFRYFSRLPLDKEFDKGIIHMLHYASKIEEKISSIISKPCVFSSKTNPMIAVGRGQWRVFGCLNHSGVAMPDGRTRFTITDESSELSFHSDTFGDMRAWLSQASSVFNRLGISLDEELSSYELVVPSIVLSGSIKNSSIKHQRCSENPPIYFFLHPLPSFPLGDGSVLSTHTWSYDENGETPFTHHHCEYLGLPTELSLYFLSETHHWRSETYKSIHKWQVARGFDPTTSDFARCLEYPIYEVLPESEEGRFEELNIGSSGRSPAEESSSYDNIPQ</sequence>
<dbReference type="EMBL" id="CM032182">
    <property type="protein sequence ID" value="KAG7097655.1"/>
    <property type="molecule type" value="Genomic_DNA"/>
</dbReference>
<dbReference type="Proteomes" id="UP001049176">
    <property type="component" value="Chromosome 2"/>
</dbReference>
<evidence type="ECO:0000256" key="1">
    <source>
        <dbReference type="SAM" id="MobiDB-lite"/>
    </source>
</evidence>
<dbReference type="RefSeq" id="XP_043014125.1">
    <property type="nucleotide sequence ID" value="XM_043149519.1"/>
</dbReference>
<proteinExistence type="predicted"/>
<gene>
    <name evidence="2" type="ORF">E1B28_004984</name>
</gene>
<comment type="caution">
    <text evidence="2">The sequence shown here is derived from an EMBL/GenBank/DDBJ whole genome shotgun (WGS) entry which is preliminary data.</text>
</comment>
<organism evidence="2 3">
    <name type="scientific">Marasmius oreades</name>
    <name type="common">fairy-ring Marasmius</name>
    <dbReference type="NCBI Taxonomy" id="181124"/>
    <lineage>
        <taxon>Eukaryota</taxon>
        <taxon>Fungi</taxon>
        <taxon>Dikarya</taxon>
        <taxon>Basidiomycota</taxon>
        <taxon>Agaricomycotina</taxon>
        <taxon>Agaricomycetes</taxon>
        <taxon>Agaricomycetidae</taxon>
        <taxon>Agaricales</taxon>
        <taxon>Marasmiineae</taxon>
        <taxon>Marasmiaceae</taxon>
        <taxon>Marasmius</taxon>
    </lineage>
</organism>
<dbReference type="GeneID" id="66074060"/>
<feature type="compositionally biased region" description="Low complexity" evidence="1">
    <location>
        <begin position="528"/>
        <end position="540"/>
    </location>
</feature>
<evidence type="ECO:0000313" key="3">
    <source>
        <dbReference type="Proteomes" id="UP001049176"/>
    </source>
</evidence>
<reference evidence="2" key="1">
    <citation type="journal article" date="2021" name="Genome Biol. Evol.">
        <title>The assembled and annotated genome of the fairy-ring fungus Marasmius oreades.</title>
        <authorList>
            <person name="Hiltunen M."/>
            <person name="Ament-Velasquez S.L."/>
            <person name="Johannesson H."/>
        </authorList>
    </citation>
    <scope>NUCLEOTIDE SEQUENCE</scope>
    <source>
        <strain evidence="2">03SP1</strain>
    </source>
</reference>
<evidence type="ECO:0000313" key="2">
    <source>
        <dbReference type="EMBL" id="KAG7097655.1"/>
    </source>
</evidence>